<gene>
    <name evidence="1" type="ORF">ERS008472_01424</name>
</gene>
<organism evidence="1 2">
    <name type="scientific">Yersinia thracica</name>
    <dbReference type="NCBI Taxonomy" id="2890319"/>
    <lineage>
        <taxon>Bacteria</taxon>
        <taxon>Pseudomonadati</taxon>
        <taxon>Pseudomonadota</taxon>
        <taxon>Gammaproteobacteria</taxon>
        <taxon>Enterobacterales</taxon>
        <taxon>Yersiniaceae</taxon>
        <taxon>Yersinia</taxon>
    </lineage>
</organism>
<name>A0A0T9P3S9_9GAMM</name>
<dbReference type="InterPro" id="IPR009387">
    <property type="entry name" value="HigB-2"/>
</dbReference>
<dbReference type="PIRSF" id="PIRSF039032">
    <property type="entry name" value="HigB-2"/>
    <property type="match status" value="1"/>
</dbReference>
<dbReference type="Pfam" id="PF06296">
    <property type="entry name" value="RelE"/>
    <property type="match status" value="1"/>
</dbReference>
<evidence type="ECO:0000313" key="1">
    <source>
        <dbReference type="EMBL" id="CNH43496.1"/>
    </source>
</evidence>
<protein>
    <submittedName>
        <fullName evidence="1">Uncharacterized protein conserved in bacteria</fullName>
    </submittedName>
</protein>
<sequence>MDLLHFIETSIFQRKIDGLLSAYEYQRFQEFLSLDPTVGDTISGTSGCRKIRWALSGMGKSGGIRVIYYYLTREGEIYLLIAYPKSEKDNLTNSEKNQLRKVIEAIEEAK</sequence>
<accession>A0A0T9P3S9</accession>
<keyword evidence="2" id="KW-1185">Reference proteome</keyword>
<dbReference type="AlphaFoldDB" id="A0A0T9P3S9"/>
<dbReference type="EMBL" id="CQAW01000005">
    <property type="protein sequence ID" value="CNH43496.1"/>
    <property type="molecule type" value="Genomic_DNA"/>
</dbReference>
<dbReference type="RefSeq" id="WP_050113413.1">
    <property type="nucleotide sequence ID" value="NZ_CQAW01000005.1"/>
</dbReference>
<proteinExistence type="predicted"/>
<reference evidence="2" key="1">
    <citation type="submission" date="2015-03" db="EMBL/GenBank/DDBJ databases">
        <authorList>
            <consortium name="Pathogen Informatics"/>
            <person name="Murphy D."/>
        </authorList>
    </citation>
    <scope>NUCLEOTIDE SEQUENCE [LARGE SCALE GENOMIC DNA]</scope>
    <source>
        <strain evidence="2">IP6945</strain>
    </source>
</reference>
<dbReference type="Proteomes" id="UP000041882">
    <property type="component" value="Unassembled WGS sequence"/>
</dbReference>
<evidence type="ECO:0000313" key="2">
    <source>
        <dbReference type="Proteomes" id="UP000041882"/>
    </source>
</evidence>